<comment type="caution">
    <text evidence="1">The sequence shown here is derived from an EMBL/GenBank/DDBJ whole genome shotgun (WGS) entry which is preliminary data.</text>
</comment>
<evidence type="ECO:0008006" key="3">
    <source>
        <dbReference type="Google" id="ProtNLM"/>
    </source>
</evidence>
<protein>
    <recommendedName>
        <fullName evidence="3">F-box domain-containing protein</fullName>
    </recommendedName>
</protein>
<evidence type="ECO:0000313" key="1">
    <source>
        <dbReference type="EMBL" id="KAF9780891.1"/>
    </source>
</evidence>
<reference evidence="1" key="2">
    <citation type="submission" date="2020-11" db="EMBL/GenBank/DDBJ databases">
        <authorList>
            <consortium name="DOE Joint Genome Institute"/>
            <person name="Kuo A."/>
            <person name="Miyauchi S."/>
            <person name="Kiss E."/>
            <person name="Drula E."/>
            <person name="Kohler A."/>
            <person name="Sanchez-Garcia M."/>
            <person name="Andreopoulos B."/>
            <person name="Barry K.W."/>
            <person name="Bonito G."/>
            <person name="Buee M."/>
            <person name="Carver A."/>
            <person name="Chen C."/>
            <person name="Cichocki N."/>
            <person name="Clum A."/>
            <person name="Culley D."/>
            <person name="Crous P.W."/>
            <person name="Fauchery L."/>
            <person name="Girlanda M."/>
            <person name="Hayes R."/>
            <person name="Keri Z."/>
            <person name="Labutti K."/>
            <person name="Lipzen A."/>
            <person name="Lombard V."/>
            <person name="Magnuson J."/>
            <person name="Maillard F."/>
            <person name="Morin E."/>
            <person name="Murat C."/>
            <person name="Nolan M."/>
            <person name="Ohm R."/>
            <person name="Pangilinan J."/>
            <person name="Pereira M."/>
            <person name="Perotto S."/>
            <person name="Peter M."/>
            <person name="Riley R."/>
            <person name="Sitrit Y."/>
            <person name="Stielow B."/>
            <person name="Szollosi G."/>
            <person name="Zifcakova L."/>
            <person name="Stursova M."/>
            <person name="Spatafora J.W."/>
            <person name="Tedersoo L."/>
            <person name="Vaario L.-M."/>
            <person name="Yamada A."/>
            <person name="Yan M."/>
            <person name="Wang P."/>
            <person name="Xu J."/>
            <person name="Bruns T."/>
            <person name="Baldrian P."/>
            <person name="Vilgalys R."/>
            <person name="Henrissat B."/>
            <person name="Grigoriev I.V."/>
            <person name="Hibbett D."/>
            <person name="Nagy L.G."/>
            <person name="Martin F.M."/>
        </authorList>
    </citation>
    <scope>NUCLEOTIDE SEQUENCE</scope>
    <source>
        <strain evidence="1">UH-Tt-Lm1</strain>
    </source>
</reference>
<reference evidence="1" key="1">
    <citation type="journal article" date="2020" name="Nat. Commun.">
        <title>Large-scale genome sequencing of mycorrhizal fungi provides insights into the early evolution of symbiotic traits.</title>
        <authorList>
            <person name="Miyauchi S."/>
            <person name="Kiss E."/>
            <person name="Kuo A."/>
            <person name="Drula E."/>
            <person name="Kohler A."/>
            <person name="Sanchez-Garcia M."/>
            <person name="Morin E."/>
            <person name="Andreopoulos B."/>
            <person name="Barry K.W."/>
            <person name="Bonito G."/>
            <person name="Buee M."/>
            <person name="Carver A."/>
            <person name="Chen C."/>
            <person name="Cichocki N."/>
            <person name="Clum A."/>
            <person name="Culley D."/>
            <person name="Crous P.W."/>
            <person name="Fauchery L."/>
            <person name="Girlanda M."/>
            <person name="Hayes R.D."/>
            <person name="Keri Z."/>
            <person name="LaButti K."/>
            <person name="Lipzen A."/>
            <person name="Lombard V."/>
            <person name="Magnuson J."/>
            <person name="Maillard F."/>
            <person name="Murat C."/>
            <person name="Nolan M."/>
            <person name="Ohm R.A."/>
            <person name="Pangilinan J."/>
            <person name="Pereira M.F."/>
            <person name="Perotto S."/>
            <person name="Peter M."/>
            <person name="Pfister S."/>
            <person name="Riley R."/>
            <person name="Sitrit Y."/>
            <person name="Stielow J.B."/>
            <person name="Szollosi G."/>
            <person name="Zifcakova L."/>
            <person name="Stursova M."/>
            <person name="Spatafora J.W."/>
            <person name="Tedersoo L."/>
            <person name="Vaario L.M."/>
            <person name="Yamada A."/>
            <person name="Yan M."/>
            <person name="Wang P."/>
            <person name="Xu J."/>
            <person name="Bruns T."/>
            <person name="Baldrian P."/>
            <person name="Vilgalys R."/>
            <person name="Dunand C."/>
            <person name="Henrissat B."/>
            <person name="Grigoriev I.V."/>
            <person name="Hibbett D."/>
            <person name="Nagy L.G."/>
            <person name="Martin F.M."/>
        </authorList>
    </citation>
    <scope>NUCLEOTIDE SEQUENCE</scope>
    <source>
        <strain evidence="1">UH-Tt-Lm1</strain>
    </source>
</reference>
<name>A0A9P6L2V8_9AGAM</name>
<accession>A0A9P6L2V8</accession>
<keyword evidence="2" id="KW-1185">Reference proteome</keyword>
<dbReference type="Proteomes" id="UP000736335">
    <property type="component" value="Unassembled WGS sequence"/>
</dbReference>
<gene>
    <name evidence="1" type="ORF">BJ322DRAFT_1213534</name>
</gene>
<sequence length="352" mass="40009">MSWPLPPEVSDLIIDCLCNEPATLKACCLVSKSWVPRARKHLFACVPLEDADYIRLWMKAFPDPSNSPAHHTRDLRIFGEIPADNQWIRVFRRIEKLYVGDYTKASLVQLHGLSPTIKYLDIAHSCLPFADIFDLVCSFPLLEDLTWRCRKSESDSDGWVAPSTSPKFTGTLFLTREIRSVARGLLALPGGLHFTSVDLICPVEQAESAMDLVSGCSETLESLCIDYCQYDHRSPRMPPPLDLSHMAKLKHAEFHFRIPNVRWIVATLETAKTDTLQQITLHSSIFFNNEVSEVIHREWQDMDHLLARLWTSHSIVPELKSTSRIRNLGFAAPVLLPKLVNMGVVCKVEKYE</sequence>
<proteinExistence type="predicted"/>
<dbReference type="AlphaFoldDB" id="A0A9P6L2V8"/>
<dbReference type="OrthoDB" id="2788229at2759"/>
<organism evidence="1 2">
    <name type="scientific">Thelephora terrestris</name>
    <dbReference type="NCBI Taxonomy" id="56493"/>
    <lineage>
        <taxon>Eukaryota</taxon>
        <taxon>Fungi</taxon>
        <taxon>Dikarya</taxon>
        <taxon>Basidiomycota</taxon>
        <taxon>Agaricomycotina</taxon>
        <taxon>Agaricomycetes</taxon>
        <taxon>Thelephorales</taxon>
        <taxon>Thelephoraceae</taxon>
        <taxon>Thelephora</taxon>
    </lineage>
</organism>
<evidence type="ECO:0000313" key="2">
    <source>
        <dbReference type="Proteomes" id="UP000736335"/>
    </source>
</evidence>
<dbReference type="EMBL" id="WIUZ02000015">
    <property type="protein sequence ID" value="KAF9780891.1"/>
    <property type="molecule type" value="Genomic_DNA"/>
</dbReference>